<dbReference type="PANTHER" id="PTHR42901:SF1">
    <property type="entry name" value="ALCOHOL DEHYDROGENASE"/>
    <property type="match status" value="1"/>
</dbReference>
<dbReference type="Gene3D" id="3.40.50.720">
    <property type="entry name" value="NAD(P)-binding Rossmann-like Domain"/>
    <property type="match status" value="1"/>
</dbReference>
<dbReference type="InterPro" id="IPR057326">
    <property type="entry name" value="KR_dom"/>
</dbReference>
<dbReference type="SUPFAM" id="SSF51735">
    <property type="entry name" value="NAD(P)-binding Rossmann-fold domains"/>
    <property type="match status" value="1"/>
</dbReference>
<dbReference type="GO" id="GO:0016491">
    <property type="term" value="F:oxidoreductase activity"/>
    <property type="evidence" value="ECO:0007669"/>
    <property type="project" value="UniProtKB-KW"/>
</dbReference>
<dbReference type="InterPro" id="IPR036291">
    <property type="entry name" value="NAD(P)-bd_dom_sf"/>
</dbReference>
<dbReference type="PRINTS" id="PR00081">
    <property type="entry name" value="GDHRDH"/>
</dbReference>
<dbReference type="Proteomes" id="UP000054771">
    <property type="component" value="Unassembled WGS sequence"/>
</dbReference>
<keyword evidence="5" id="KW-1185">Reference proteome</keyword>
<evidence type="ECO:0000313" key="4">
    <source>
        <dbReference type="EMBL" id="CEL03705.1"/>
    </source>
</evidence>
<gene>
    <name evidence="4" type="ORF">ASPCAL04851</name>
</gene>
<dbReference type="STRING" id="454130.A0A0U5C6C3"/>
<dbReference type="EMBL" id="CDMC01000004">
    <property type="protein sequence ID" value="CEL03705.1"/>
    <property type="molecule type" value="Genomic_DNA"/>
</dbReference>
<protein>
    <recommendedName>
        <fullName evidence="3">Ketoreductase domain-containing protein</fullName>
    </recommendedName>
</protein>
<organism evidence="4 5">
    <name type="scientific">Aspergillus calidoustus</name>
    <dbReference type="NCBI Taxonomy" id="454130"/>
    <lineage>
        <taxon>Eukaryota</taxon>
        <taxon>Fungi</taxon>
        <taxon>Dikarya</taxon>
        <taxon>Ascomycota</taxon>
        <taxon>Pezizomycotina</taxon>
        <taxon>Eurotiomycetes</taxon>
        <taxon>Eurotiomycetidae</taxon>
        <taxon>Eurotiales</taxon>
        <taxon>Aspergillaceae</taxon>
        <taxon>Aspergillus</taxon>
        <taxon>Aspergillus subgen. Nidulantes</taxon>
    </lineage>
</organism>
<name>A0A0U5C6C3_ASPCI</name>
<evidence type="ECO:0000313" key="5">
    <source>
        <dbReference type="Proteomes" id="UP000054771"/>
    </source>
</evidence>
<dbReference type="Pfam" id="PF00106">
    <property type="entry name" value="adh_short"/>
    <property type="match status" value="1"/>
</dbReference>
<dbReference type="OrthoDB" id="1933717at2759"/>
<evidence type="ECO:0000256" key="2">
    <source>
        <dbReference type="ARBA" id="ARBA00023002"/>
    </source>
</evidence>
<reference evidence="5" key="1">
    <citation type="journal article" date="2016" name="Genome Announc.">
        <title>Draft genome sequences of fungus Aspergillus calidoustus.</title>
        <authorList>
            <person name="Horn F."/>
            <person name="Linde J."/>
            <person name="Mattern D.J."/>
            <person name="Walther G."/>
            <person name="Guthke R."/>
            <person name="Scherlach K."/>
            <person name="Martin K."/>
            <person name="Brakhage A.A."/>
            <person name="Petzke L."/>
            <person name="Valiante V."/>
        </authorList>
    </citation>
    <scope>NUCLEOTIDE SEQUENCE [LARGE SCALE GENOMIC DNA]</scope>
    <source>
        <strain evidence="5">SF006504</strain>
    </source>
</reference>
<comment type="similarity">
    <text evidence="1">Belongs to the short-chain dehydrogenases/reductases (SDR) family.</text>
</comment>
<dbReference type="OMA" id="QWWETHE"/>
<evidence type="ECO:0000259" key="3">
    <source>
        <dbReference type="SMART" id="SM00822"/>
    </source>
</evidence>
<evidence type="ECO:0000256" key="1">
    <source>
        <dbReference type="ARBA" id="ARBA00006484"/>
    </source>
</evidence>
<dbReference type="AlphaFoldDB" id="A0A0U5C6C3"/>
<dbReference type="PANTHER" id="PTHR42901">
    <property type="entry name" value="ALCOHOL DEHYDROGENASE"/>
    <property type="match status" value="1"/>
</dbReference>
<proteinExistence type="inferred from homology"/>
<sequence length="305" mass="32156">MSTPDRDLFVKGAAFTKKNHRDLYAAIDPTRPELSQAGKVVVITGATRGLGQLAFAASFARANAKVIAILGRSADALAETKKIITEINPATEVNAIVVDVLDEVGVAGAFDEIESKFGVPHVLINNAGVLGPLASTVDTDIASWWQTQEINIKGTFLTTKAFLSKTGPNPSSPTTIINMTSGGAVALPPGMGAYSIAKLAVTKFTSYLQSEHPTITSVSLDPGVVGTDMGHSVPFLAPFIGDTYELVGGAGVWLSSGDRAFLSGRVFSANWDVEELEARKQEIVDKNLLTICYRGEFGGADVVVE</sequence>
<feature type="domain" description="Ketoreductase" evidence="3">
    <location>
        <begin position="39"/>
        <end position="228"/>
    </location>
</feature>
<accession>A0A0U5C6C3</accession>
<dbReference type="SMART" id="SM00822">
    <property type="entry name" value="PKS_KR"/>
    <property type="match status" value="1"/>
</dbReference>
<dbReference type="CDD" id="cd05233">
    <property type="entry name" value="SDR_c"/>
    <property type="match status" value="1"/>
</dbReference>
<keyword evidence="2" id="KW-0560">Oxidoreductase</keyword>
<dbReference type="InterPro" id="IPR002347">
    <property type="entry name" value="SDR_fam"/>
</dbReference>